<gene>
    <name evidence="1" type="ORF">EZM97_06455</name>
</gene>
<dbReference type="Proteomes" id="UP000291822">
    <property type="component" value="Unassembled WGS sequence"/>
</dbReference>
<organism evidence="1 2">
    <name type="scientific">Dyella soli</name>
    <dbReference type="NCBI Taxonomy" id="522319"/>
    <lineage>
        <taxon>Bacteria</taxon>
        <taxon>Pseudomonadati</taxon>
        <taxon>Pseudomonadota</taxon>
        <taxon>Gammaproteobacteria</taxon>
        <taxon>Lysobacterales</taxon>
        <taxon>Rhodanobacteraceae</taxon>
        <taxon>Dyella</taxon>
    </lineage>
</organism>
<protein>
    <submittedName>
        <fullName evidence="1">Glycosyltransferase</fullName>
    </submittedName>
</protein>
<evidence type="ECO:0000313" key="2">
    <source>
        <dbReference type="Proteomes" id="UP000291822"/>
    </source>
</evidence>
<reference evidence="1 2" key="1">
    <citation type="submission" date="2019-02" db="EMBL/GenBank/DDBJ databases">
        <title>Dyella amyloliquefaciens sp. nov., isolated from forest soil.</title>
        <authorList>
            <person name="Gao Z.-H."/>
            <person name="Qiu L.-H."/>
        </authorList>
    </citation>
    <scope>NUCLEOTIDE SEQUENCE [LARGE SCALE GENOMIC DNA]</scope>
    <source>
        <strain evidence="1 2">KACC 12747</strain>
    </source>
</reference>
<comment type="caution">
    <text evidence="1">The sequence shown here is derived from an EMBL/GenBank/DDBJ whole genome shotgun (WGS) entry which is preliminary data.</text>
</comment>
<dbReference type="Gene3D" id="3.40.50.2000">
    <property type="entry name" value="Glycogen Phosphorylase B"/>
    <property type="match status" value="2"/>
</dbReference>
<dbReference type="AlphaFoldDB" id="A0A4R0YUI5"/>
<dbReference type="RefSeq" id="WP_131150267.1">
    <property type="nucleotide sequence ID" value="NZ_SJTG01000001.1"/>
</dbReference>
<keyword evidence="1" id="KW-0808">Transferase</keyword>
<dbReference type="PANTHER" id="PTHR12526:SF637">
    <property type="entry name" value="GLYCOSYLTRANSFERASE EPSF-RELATED"/>
    <property type="match status" value="1"/>
</dbReference>
<sequence>MHVVQINFEEAPADMPPGVLFDRWHSVADIPETAASVGVRMSVVQHARYTGSLRRNGVDYHFLDVGEVPHPGSRGQRSVRRVQELRPDVVHVHGLRFAAEAYALQQGLPGVPILIQDHADRPPRWWRRARWKHWYSVISGVAFTTRALAQPYLDAGMFGPRMQLFDIPESTCHFRVGSQLRARARTGLHGSPCVLWVGRLSSGKDPLTVLDGISRAMSVLPGLEMWCLYGDATLLEQVRKRIDSDSRLAGRVHLRGKVPHADVEAYLRSADIFVSGSHAEGSGYALLEAMACGAMPVVTDIPAHRALAAPVARLWPRGDAVAMGDALIEAARGRFDRASVRAHFDRFLSRQAVGKLWADAYEQLLATHWRRTG</sequence>
<dbReference type="CDD" id="cd03801">
    <property type="entry name" value="GT4_PimA-like"/>
    <property type="match status" value="1"/>
</dbReference>
<dbReference type="SUPFAM" id="SSF53756">
    <property type="entry name" value="UDP-Glycosyltransferase/glycogen phosphorylase"/>
    <property type="match status" value="1"/>
</dbReference>
<dbReference type="EMBL" id="SJTG01000001">
    <property type="protein sequence ID" value="TCI12952.1"/>
    <property type="molecule type" value="Genomic_DNA"/>
</dbReference>
<dbReference type="PANTHER" id="PTHR12526">
    <property type="entry name" value="GLYCOSYLTRANSFERASE"/>
    <property type="match status" value="1"/>
</dbReference>
<accession>A0A4R0YUI5</accession>
<name>A0A4R0YUI5_9GAMM</name>
<dbReference type="Pfam" id="PF13692">
    <property type="entry name" value="Glyco_trans_1_4"/>
    <property type="match status" value="1"/>
</dbReference>
<evidence type="ECO:0000313" key="1">
    <source>
        <dbReference type="EMBL" id="TCI12952.1"/>
    </source>
</evidence>
<keyword evidence="2" id="KW-1185">Reference proteome</keyword>
<proteinExistence type="predicted"/>
<dbReference type="GO" id="GO:0016740">
    <property type="term" value="F:transferase activity"/>
    <property type="evidence" value="ECO:0007669"/>
    <property type="project" value="UniProtKB-KW"/>
</dbReference>